<dbReference type="EC" id="2.6.1.-" evidence="3"/>
<keyword evidence="3" id="KW-0808">Transferase</keyword>
<dbReference type="Pfam" id="PF01041">
    <property type="entry name" value="DegT_DnrJ_EryC1"/>
    <property type="match status" value="1"/>
</dbReference>
<dbReference type="Proteomes" id="UP001582793">
    <property type="component" value="Unassembled WGS sequence"/>
</dbReference>
<comment type="caution">
    <text evidence="3">The sequence shown here is derived from an EMBL/GenBank/DDBJ whole genome shotgun (WGS) entry which is preliminary data.</text>
</comment>
<organism evidence="3 4">
    <name type="scientific">Polymorphospora lycopeni</name>
    <dbReference type="NCBI Taxonomy" id="3140240"/>
    <lineage>
        <taxon>Bacteria</taxon>
        <taxon>Bacillati</taxon>
        <taxon>Actinomycetota</taxon>
        <taxon>Actinomycetes</taxon>
        <taxon>Micromonosporales</taxon>
        <taxon>Micromonosporaceae</taxon>
        <taxon>Polymorphospora</taxon>
    </lineage>
</organism>
<dbReference type="InterPro" id="IPR015421">
    <property type="entry name" value="PyrdxlP-dep_Trfase_major"/>
</dbReference>
<dbReference type="Gene3D" id="3.40.640.10">
    <property type="entry name" value="Type I PLP-dependent aspartate aminotransferase-like (Major domain)"/>
    <property type="match status" value="1"/>
</dbReference>
<dbReference type="SUPFAM" id="SSF53383">
    <property type="entry name" value="PLP-dependent transferases"/>
    <property type="match status" value="1"/>
</dbReference>
<accession>A0ABV5CQ56</accession>
<gene>
    <name evidence="3" type="ORF">AAFH96_13595</name>
</gene>
<dbReference type="EMBL" id="JBCGDC010000031">
    <property type="protein sequence ID" value="MFB6394134.1"/>
    <property type="molecule type" value="Genomic_DNA"/>
</dbReference>
<dbReference type="InterPro" id="IPR000653">
    <property type="entry name" value="DegT/StrS_aminotransferase"/>
</dbReference>
<protein>
    <submittedName>
        <fullName evidence="3">DegT/DnrJ/EryC1/StrS family aminotransferase</fullName>
        <ecNumber evidence="3">2.6.1.-</ecNumber>
    </submittedName>
</protein>
<dbReference type="PANTHER" id="PTHR30244">
    <property type="entry name" value="TRANSAMINASE"/>
    <property type="match status" value="1"/>
</dbReference>
<evidence type="ECO:0000313" key="4">
    <source>
        <dbReference type="Proteomes" id="UP001582793"/>
    </source>
</evidence>
<comment type="cofactor">
    <cofactor evidence="1">
        <name>pyridoxal 5'-phosphate</name>
        <dbReference type="ChEBI" id="CHEBI:597326"/>
    </cofactor>
</comment>
<evidence type="ECO:0000256" key="2">
    <source>
        <dbReference type="RuleBase" id="RU004508"/>
    </source>
</evidence>
<dbReference type="InterPro" id="IPR015422">
    <property type="entry name" value="PyrdxlP-dep_Trfase_small"/>
</dbReference>
<evidence type="ECO:0000256" key="1">
    <source>
        <dbReference type="ARBA" id="ARBA00001933"/>
    </source>
</evidence>
<proteinExistence type="inferred from homology"/>
<comment type="similarity">
    <text evidence="2">Belongs to the DegT/DnrJ/EryC1 family.</text>
</comment>
<dbReference type="InterPro" id="IPR015424">
    <property type="entry name" value="PyrdxlP-dep_Trfase"/>
</dbReference>
<sequence length="474" mass="52385">MITRSAHFPNLEDAAFDAARKTITETHCSFCIPRHPCYFPAHITAATGAAKPMEDRDYRVAFPTRGSILGAAELAALADLVNSEQMLSDGRWRSAFEHRFRDHVGSRHALSVTSGTVALELAIHLADLRPGDEVIATPQTFSATIHPLLDRDVRVHFCDIDPATLNIDPAQVEATVSDRTAAILLVHYGGYPAEMERIVAAAHRHGAVVIEDCAHALGAVRHGRRPGALGDIGCFSFHNTKNLTTLGEGGMLTFDRDEWYVRLDRIRSNQPDVVCRTPQSPTPPPTPLLPWMRFSGEVYAYDYAQILRAGTNATMSEAAAAVGIVQLDRLAELAARRREIARRLDDCLGRYGQIRLHRPPEGVTHAYHLYTFFVEAGQAAREHLVKALDRSGVEVQLRYFPLHLTPEWRARGHRLGECPQAERLWFDQQVNLPCHPGMTDAQVDYLVEAVTAALDETLPPTGPTGLDERAAARA</sequence>
<dbReference type="CDD" id="cd00616">
    <property type="entry name" value="AHBA_syn"/>
    <property type="match status" value="1"/>
</dbReference>
<reference evidence="3 4" key="1">
    <citation type="submission" date="2024-04" db="EMBL/GenBank/DDBJ databases">
        <title>Polymorphospora sp. isolated from Baiyangdian Lake in Xiong'an New Area.</title>
        <authorList>
            <person name="Zhang X."/>
            <person name="Liu J."/>
        </authorList>
    </citation>
    <scope>NUCLEOTIDE SEQUENCE [LARGE SCALE GENOMIC DNA]</scope>
    <source>
        <strain evidence="3 4">2-325</strain>
    </source>
</reference>
<name>A0ABV5CQ56_9ACTN</name>
<keyword evidence="2" id="KW-0663">Pyridoxal phosphate</keyword>
<dbReference type="GO" id="GO:0008483">
    <property type="term" value="F:transaminase activity"/>
    <property type="evidence" value="ECO:0007669"/>
    <property type="project" value="UniProtKB-KW"/>
</dbReference>
<dbReference type="Gene3D" id="3.90.1150.10">
    <property type="entry name" value="Aspartate Aminotransferase, domain 1"/>
    <property type="match status" value="1"/>
</dbReference>
<evidence type="ECO:0000313" key="3">
    <source>
        <dbReference type="EMBL" id="MFB6394134.1"/>
    </source>
</evidence>
<dbReference type="PANTHER" id="PTHR30244:SF34">
    <property type="entry name" value="DTDP-4-AMINO-4,6-DIDEOXYGALACTOSE TRANSAMINASE"/>
    <property type="match status" value="1"/>
</dbReference>
<keyword evidence="4" id="KW-1185">Reference proteome</keyword>
<keyword evidence="3" id="KW-0032">Aminotransferase</keyword>